<name>A0AAV4UM12_CAEEX</name>
<feature type="non-terminal residue" evidence="3">
    <location>
        <position position="58"/>
    </location>
</feature>
<keyword evidence="2" id="KW-0732">Signal</keyword>
<feature type="signal peptide" evidence="2">
    <location>
        <begin position="1"/>
        <end position="20"/>
    </location>
</feature>
<evidence type="ECO:0000256" key="2">
    <source>
        <dbReference type="SAM" id="SignalP"/>
    </source>
</evidence>
<feature type="compositionally biased region" description="Basic and acidic residues" evidence="1">
    <location>
        <begin position="20"/>
        <end position="34"/>
    </location>
</feature>
<dbReference type="AlphaFoldDB" id="A0AAV4UM12"/>
<proteinExistence type="predicted"/>
<accession>A0AAV4UM12</accession>
<reference evidence="3 4" key="1">
    <citation type="submission" date="2021-06" db="EMBL/GenBank/DDBJ databases">
        <title>Caerostris extrusa draft genome.</title>
        <authorList>
            <person name="Kono N."/>
            <person name="Arakawa K."/>
        </authorList>
    </citation>
    <scope>NUCLEOTIDE SEQUENCE [LARGE SCALE GENOMIC DNA]</scope>
</reference>
<protein>
    <recommendedName>
        <fullName evidence="5">Secreted protein</fullName>
    </recommendedName>
</protein>
<organism evidence="3 4">
    <name type="scientific">Caerostris extrusa</name>
    <name type="common">Bark spider</name>
    <name type="synonym">Caerostris bankana</name>
    <dbReference type="NCBI Taxonomy" id="172846"/>
    <lineage>
        <taxon>Eukaryota</taxon>
        <taxon>Metazoa</taxon>
        <taxon>Ecdysozoa</taxon>
        <taxon>Arthropoda</taxon>
        <taxon>Chelicerata</taxon>
        <taxon>Arachnida</taxon>
        <taxon>Araneae</taxon>
        <taxon>Araneomorphae</taxon>
        <taxon>Entelegynae</taxon>
        <taxon>Araneoidea</taxon>
        <taxon>Araneidae</taxon>
        <taxon>Caerostris</taxon>
    </lineage>
</organism>
<keyword evidence="4" id="KW-1185">Reference proteome</keyword>
<feature type="region of interest" description="Disordered" evidence="1">
    <location>
        <begin position="16"/>
        <end position="58"/>
    </location>
</feature>
<dbReference type="EMBL" id="BPLR01013110">
    <property type="protein sequence ID" value="GIY58824.1"/>
    <property type="molecule type" value="Genomic_DNA"/>
</dbReference>
<sequence length="58" mass="6786">MAKGIPIILLVILLRTPNQPHDDNGDMRVPPETDTHDEDNDDQNQRRRHHRYDEGRSS</sequence>
<evidence type="ECO:0000313" key="3">
    <source>
        <dbReference type="EMBL" id="GIY58824.1"/>
    </source>
</evidence>
<evidence type="ECO:0008006" key="5">
    <source>
        <dbReference type="Google" id="ProtNLM"/>
    </source>
</evidence>
<gene>
    <name evidence="3" type="ORF">CEXT_56651</name>
</gene>
<dbReference type="Proteomes" id="UP001054945">
    <property type="component" value="Unassembled WGS sequence"/>
</dbReference>
<evidence type="ECO:0000313" key="4">
    <source>
        <dbReference type="Proteomes" id="UP001054945"/>
    </source>
</evidence>
<feature type="chain" id="PRO_5043898864" description="Secreted protein" evidence="2">
    <location>
        <begin position="21"/>
        <end position="58"/>
    </location>
</feature>
<evidence type="ECO:0000256" key="1">
    <source>
        <dbReference type="SAM" id="MobiDB-lite"/>
    </source>
</evidence>
<comment type="caution">
    <text evidence="3">The sequence shown here is derived from an EMBL/GenBank/DDBJ whole genome shotgun (WGS) entry which is preliminary data.</text>
</comment>